<reference evidence="4 5" key="1">
    <citation type="submission" date="2018-07" db="EMBL/GenBank/DDBJ databases">
        <title>Genomic Encyclopedia of Type Strains, Phase IV (KMG-IV): sequencing the most valuable type-strain genomes for metagenomic binning, comparative biology and taxonomic classification.</title>
        <authorList>
            <person name="Goeker M."/>
        </authorList>
    </citation>
    <scope>NUCLEOTIDE SEQUENCE [LARGE SCALE GENOMIC DNA]</scope>
    <source>
        <strain evidence="4 5">DSM 21634</strain>
    </source>
</reference>
<evidence type="ECO:0000256" key="1">
    <source>
        <dbReference type="ARBA" id="ARBA00023125"/>
    </source>
</evidence>
<dbReference type="SUPFAM" id="SSF52540">
    <property type="entry name" value="P-loop containing nucleoside triphosphate hydrolases"/>
    <property type="match status" value="1"/>
</dbReference>
<accession>A0A368XQE5</accession>
<feature type="DNA-binding region" description="OmpR/PhoB-type" evidence="2">
    <location>
        <begin position="3"/>
        <end position="96"/>
    </location>
</feature>
<dbReference type="AlphaFoldDB" id="A0A368XQE5"/>
<keyword evidence="1 2" id="KW-0238">DNA-binding</keyword>
<dbReference type="CDD" id="cd00383">
    <property type="entry name" value="trans_reg_C"/>
    <property type="match status" value="1"/>
</dbReference>
<dbReference type="RefSeq" id="WP_114469671.1">
    <property type="nucleotide sequence ID" value="NZ_QPJK01000006.1"/>
</dbReference>
<dbReference type="GO" id="GO:0000160">
    <property type="term" value="P:phosphorelay signal transduction system"/>
    <property type="evidence" value="ECO:0007669"/>
    <property type="project" value="InterPro"/>
</dbReference>
<evidence type="ECO:0000313" key="4">
    <source>
        <dbReference type="EMBL" id="RCW69248.1"/>
    </source>
</evidence>
<dbReference type="Pfam" id="PF25872">
    <property type="entry name" value="HTH_77"/>
    <property type="match status" value="1"/>
</dbReference>
<name>A0A368XQE5_9BURK</name>
<dbReference type="InterPro" id="IPR001867">
    <property type="entry name" value="OmpR/PhoB-type_DNA-bd"/>
</dbReference>
<dbReference type="Proteomes" id="UP000252884">
    <property type="component" value="Unassembled WGS sequence"/>
</dbReference>
<dbReference type="EMBL" id="QPJK01000006">
    <property type="protein sequence ID" value="RCW69248.1"/>
    <property type="molecule type" value="Genomic_DNA"/>
</dbReference>
<dbReference type="SMART" id="SM00862">
    <property type="entry name" value="Trans_reg_C"/>
    <property type="match status" value="1"/>
</dbReference>
<dbReference type="GO" id="GO:0006355">
    <property type="term" value="P:regulation of DNA-templated transcription"/>
    <property type="evidence" value="ECO:0007669"/>
    <property type="project" value="InterPro"/>
</dbReference>
<comment type="caution">
    <text evidence="4">The sequence shown here is derived from an EMBL/GenBank/DDBJ whole genome shotgun (WGS) entry which is preliminary data.</text>
</comment>
<sequence>MAETVFRFDRAELRLDTRELCVDGAPVAVGARAFDLLQALVTHRDRLLTKHELMELVWPRLVVEENNLQVQVSTLRKLLGSKAIATVPGRGYRFAAPLLDESPAPAAPPRVVAPPAARGHVGNLRQGAPLLGRGADLAAVAALVRSQRLVSLLGAGGIGKTSLARAVGWELGHAFADGVWLVPLAEVAEAATLPLAVARVLQINLPGPDPLAALAERLPPEALLVLDNCEHLAGAVAELVERLLQASPGLHVLATSQEPLRLVREQQVRLDALAVPEPGAREAAQSHGAVALFLARAQAALPGFAIDPGNEGAVVEICRALDGVPLALEFAAARVPLLGVEGVRQHLGQRLRVLSRGARDAPERHRTLRATLDWSHALLREDEKKVFRRLGVFVGGFGLELAQQLAADEATDAWDVLELLGNLVEKSMVVVDTASATPRYRLLETARAYACDQLDLAGERPALQLGHARAMVAMFDRRTRMERLGLETVDQWMQACQSEADNLRAAIDWAVAGGERTLALDLANTAAEFMYEAGRYPECVAWMRRAEPLIGADTPELVQARFQFGLAMVGLHGGVEGAERLRLLDAALAILERHPPSMVLVYALCMRGYVAGICGDLALARRTLDRVHALTQPAPFAPLRGLPLYIEGMVRRFEGRSHEALSAFTEALPYVRRHGDGRTLFYLQSNMAAVHHEMGHLDEAVDQYRRAIVALEDSPRTDAQMMSFALLWYAHALTAQGALDEALEQVRRSLPYCRRSVGLRHFAGMLALLAARRGRLREAALLLGCDDAARQRRGEVRTPFDLRTMKSVLALVGAEHAAERLAVWRVQGGALDEGEAAELVLGA</sequence>
<proteinExistence type="predicted"/>
<protein>
    <submittedName>
        <fullName evidence="4">Putative ATPase</fullName>
    </submittedName>
</protein>
<organism evidence="4 5">
    <name type="scientific">Pseudorhodoferax soli</name>
    <dbReference type="NCBI Taxonomy" id="545864"/>
    <lineage>
        <taxon>Bacteria</taxon>
        <taxon>Pseudomonadati</taxon>
        <taxon>Pseudomonadota</taxon>
        <taxon>Betaproteobacteria</taxon>
        <taxon>Burkholderiales</taxon>
        <taxon>Comamonadaceae</taxon>
    </lineage>
</organism>
<dbReference type="PANTHER" id="PTHR47691:SF3">
    <property type="entry name" value="HTH-TYPE TRANSCRIPTIONAL REGULATOR RV0890C-RELATED"/>
    <property type="match status" value="1"/>
</dbReference>
<dbReference type="Pfam" id="PF00486">
    <property type="entry name" value="Trans_reg_C"/>
    <property type="match status" value="1"/>
</dbReference>
<dbReference type="SUPFAM" id="SSF48452">
    <property type="entry name" value="TPR-like"/>
    <property type="match status" value="2"/>
</dbReference>
<dbReference type="Gene3D" id="3.40.50.300">
    <property type="entry name" value="P-loop containing nucleotide triphosphate hydrolases"/>
    <property type="match status" value="1"/>
</dbReference>
<dbReference type="PANTHER" id="PTHR47691">
    <property type="entry name" value="REGULATOR-RELATED"/>
    <property type="match status" value="1"/>
</dbReference>
<dbReference type="InterPro" id="IPR027417">
    <property type="entry name" value="P-loop_NTPase"/>
</dbReference>
<evidence type="ECO:0000313" key="5">
    <source>
        <dbReference type="Proteomes" id="UP000252884"/>
    </source>
</evidence>
<dbReference type="InterPro" id="IPR016032">
    <property type="entry name" value="Sig_transdc_resp-reg_C-effctor"/>
</dbReference>
<dbReference type="Gene3D" id="1.25.40.10">
    <property type="entry name" value="Tetratricopeptide repeat domain"/>
    <property type="match status" value="1"/>
</dbReference>
<feature type="domain" description="OmpR/PhoB-type" evidence="3">
    <location>
        <begin position="3"/>
        <end position="96"/>
    </location>
</feature>
<evidence type="ECO:0000256" key="2">
    <source>
        <dbReference type="PROSITE-ProRule" id="PRU01091"/>
    </source>
</evidence>
<dbReference type="Gene3D" id="1.10.10.10">
    <property type="entry name" value="Winged helix-like DNA-binding domain superfamily/Winged helix DNA-binding domain"/>
    <property type="match status" value="1"/>
</dbReference>
<keyword evidence="5" id="KW-1185">Reference proteome</keyword>
<dbReference type="PROSITE" id="PS51755">
    <property type="entry name" value="OMPR_PHOB"/>
    <property type="match status" value="1"/>
</dbReference>
<gene>
    <name evidence="4" type="ORF">DES41_106119</name>
</gene>
<dbReference type="OrthoDB" id="9811542at2"/>
<evidence type="ECO:0000259" key="3">
    <source>
        <dbReference type="PROSITE" id="PS51755"/>
    </source>
</evidence>
<dbReference type="SUPFAM" id="SSF46894">
    <property type="entry name" value="C-terminal effector domain of the bipartite response regulators"/>
    <property type="match status" value="1"/>
</dbReference>
<dbReference type="GO" id="GO:0003677">
    <property type="term" value="F:DNA binding"/>
    <property type="evidence" value="ECO:0007669"/>
    <property type="project" value="UniProtKB-UniRule"/>
</dbReference>
<dbReference type="InterPro" id="IPR036388">
    <property type="entry name" value="WH-like_DNA-bd_sf"/>
</dbReference>
<dbReference type="InterPro" id="IPR011990">
    <property type="entry name" value="TPR-like_helical_dom_sf"/>
</dbReference>
<dbReference type="InterPro" id="IPR058852">
    <property type="entry name" value="HTH_77"/>
</dbReference>